<dbReference type="EMBL" id="CP081869">
    <property type="protein sequence ID" value="QZO01684.1"/>
    <property type="molecule type" value="Genomic_DNA"/>
</dbReference>
<dbReference type="SUPFAM" id="SSF52172">
    <property type="entry name" value="CheY-like"/>
    <property type="match status" value="1"/>
</dbReference>
<feature type="domain" description="Response regulatory" evidence="3">
    <location>
        <begin position="6"/>
        <end position="120"/>
    </location>
</feature>
<dbReference type="AlphaFoldDB" id="A0A9E6UPR1"/>
<dbReference type="SMART" id="SM00448">
    <property type="entry name" value="REC"/>
    <property type="match status" value="1"/>
</dbReference>
<protein>
    <submittedName>
        <fullName evidence="4">Response regulator</fullName>
    </submittedName>
</protein>
<name>A0A9E6UPR1_9HYPH</name>
<evidence type="ECO:0000313" key="4">
    <source>
        <dbReference type="EMBL" id="QZO01684.1"/>
    </source>
</evidence>
<dbReference type="RefSeq" id="WP_261404997.1">
    <property type="nucleotide sequence ID" value="NZ_CP081869.1"/>
</dbReference>
<dbReference type="InterPro" id="IPR011006">
    <property type="entry name" value="CheY-like_superfamily"/>
</dbReference>
<keyword evidence="1 2" id="KW-0597">Phosphoprotein</keyword>
<accession>A0A9E6UPR1</accession>
<dbReference type="PANTHER" id="PTHR44591:SF25">
    <property type="entry name" value="CHEMOTAXIS TWO-COMPONENT RESPONSE REGULATOR"/>
    <property type="match status" value="1"/>
</dbReference>
<evidence type="ECO:0000256" key="2">
    <source>
        <dbReference type="PROSITE-ProRule" id="PRU00169"/>
    </source>
</evidence>
<feature type="modified residue" description="4-aspartylphosphate" evidence="2">
    <location>
        <position position="55"/>
    </location>
</feature>
<dbReference type="InterPro" id="IPR001789">
    <property type="entry name" value="Sig_transdc_resp-reg_receiver"/>
</dbReference>
<dbReference type="PROSITE" id="PS50110">
    <property type="entry name" value="RESPONSE_REGULATORY"/>
    <property type="match status" value="1"/>
</dbReference>
<proteinExistence type="predicted"/>
<dbReference type="Proteomes" id="UP000825701">
    <property type="component" value="Chromosome"/>
</dbReference>
<dbReference type="PANTHER" id="PTHR44591">
    <property type="entry name" value="STRESS RESPONSE REGULATOR PROTEIN 1"/>
    <property type="match status" value="1"/>
</dbReference>
<evidence type="ECO:0000259" key="3">
    <source>
        <dbReference type="PROSITE" id="PS50110"/>
    </source>
</evidence>
<keyword evidence="5" id="KW-1185">Reference proteome</keyword>
<gene>
    <name evidence="4" type="ORF">K6K41_09990</name>
</gene>
<sequence length="132" mass="14108">MGDPPTIAVVDDDEGVRLATLSLLRSYGFDALVFGSGAEFLAETTSQSPDCMICDIQMPDMTGPELVLRLTQEGRRYPVIFVTAFATQELRRLAIASGGVRVLEKPSSADDLIAEVEKAIADSSNPSTWAAA</sequence>
<evidence type="ECO:0000256" key="1">
    <source>
        <dbReference type="ARBA" id="ARBA00022553"/>
    </source>
</evidence>
<dbReference type="KEGG" id="cmet:K6K41_09990"/>
<dbReference type="GO" id="GO:0000160">
    <property type="term" value="P:phosphorelay signal transduction system"/>
    <property type="evidence" value="ECO:0007669"/>
    <property type="project" value="InterPro"/>
</dbReference>
<evidence type="ECO:0000313" key="5">
    <source>
        <dbReference type="Proteomes" id="UP000825701"/>
    </source>
</evidence>
<dbReference type="Pfam" id="PF00072">
    <property type="entry name" value="Response_reg"/>
    <property type="match status" value="1"/>
</dbReference>
<dbReference type="InterPro" id="IPR050595">
    <property type="entry name" value="Bact_response_regulator"/>
</dbReference>
<dbReference type="Gene3D" id="3.40.50.2300">
    <property type="match status" value="1"/>
</dbReference>
<reference evidence="4" key="1">
    <citation type="submission" date="2021-08" db="EMBL/GenBank/DDBJ databases">
        <authorList>
            <person name="Zhang H."/>
            <person name="Xu M."/>
            <person name="Yu Z."/>
            <person name="Yang L."/>
            <person name="Cai Y."/>
        </authorList>
    </citation>
    <scope>NUCLEOTIDE SEQUENCE</scope>
    <source>
        <strain evidence="4">CHL1</strain>
    </source>
</reference>
<organism evidence="4 5">
    <name type="scientific">Chenggangzhangella methanolivorans</name>
    <dbReference type="NCBI Taxonomy" id="1437009"/>
    <lineage>
        <taxon>Bacteria</taxon>
        <taxon>Pseudomonadati</taxon>
        <taxon>Pseudomonadota</taxon>
        <taxon>Alphaproteobacteria</taxon>
        <taxon>Hyphomicrobiales</taxon>
        <taxon>Methylopilaceae</taxon>
        <taxon>Chenggangzhangella</taxon>
    </lineage>
</organism>